<organism evidence="2 5">
    <name type="scientific">Pandoraea cepalis</name>
    <dbReference type="NCBI Taxonomy" id="2508294"/>
    <lineage>
        <taxon>Bacteria</taxon>
        <taxon>Pseudomonadati</taxon>
        <taxon>Pseudomonadota</taxon>
        <taxon>Betaproteobacteria</taxon>
        <taxon>Burkholderiales</taxon>
        <taxon>Burkholderiaceae</taxon>
        <taxon>Pandoraea</taxon>
    </lineage>
</organism>
<evidence type="ECO:0000259" key="1">
    <source>
        <dbReference type="Pfam" id="PF01610"/>
    </source>
</evidence>
<dbReference type="Proteomes" id="UP001172788">
    <property type="component" value="Unassembled WGS sequence"/>
</dbReference>
<keyword evidence="4" id="KW-1185">Reference proteome</keyword>
<dbReference type="EMBL" id="QAID01000043">
    <property type="protein sequence ID" value="MDN4580290.1"/>
    <property type="molecule type" value="Genomic_DNA"/>
</dbReference>
<reference evidence="2" key="1">
    <citation type="submission" date="2018-04" db="EMBL/GenBank/DDBJ databases">
        <authorList>
            <person name="Jy Z."/>
        </authorList>
    </citation>
    <scope>NUCLEOTIDE SEQUENCE</scope>
    <source>
        <strain evidence="3">AS13</strain>
        <strain evidence="2">LA18</strain>
    </source>
</reference>
<proteinExistence type="predicted"/>
<feature type="domain" description="Transposase IS204/IS1001/IS1096/IS1165 DDE" evidence="1">
    <location>
        <begin position="15"/>
        <end position="77"/>
    </location>
</feature>
<evidence type="ECO:0000313" key="3">
    <source>
        <dbReference type="EMBL" id="MDN4580290.1"/>
    </source>
</evidence>
<evidence type="ECO:0000313" key="4">
    <source>
        <dbReference type="Proteomes" id="UP001172788"/>
    </source>
</evidence>
<dbReference type="AlphaFoldDB" id="A0AAW7MPR3"/>
<comment type="caution">
    <text evidence="2">The sequence shown here is derived from an EMBL/GenBank/DDBJ whole genome shotgun (WGS) entry which is preliminary data.</text>
</comment>
<dbReference type="InterPro" id="IPR002560">
    <property type="entry name" value="Transposase_DDE"/>
</dbReference>
<dbReference type="EMBL" id="QAIC01000040">
    <property type="protein sequence ID" value="MDN4574787.1"/>
    <property type="molecule type" value="Genomic_DNA"/>
</dbReference>
<evidence type="ECO:0000313" key="2">
    <source>
        <dbReference type="EMBL" id="MDN4574787.1"/>
    </source>
</evidence>
<protein>
    <recommendedName>
        <fullName evidence="1">Transposase IS204/IS1001/IS1096/IS1165 DDE domain-containing protein</fullName>
    </recommendedName>
</protein>
<gene>
    <name evidence="2" type="ORF">DBA34_16175</name>
    <name evidence="3" type="ORF">DBB29_19480</name>
</gene>
<sequence length="78" mass="8958">MLCRKHEISGRPLSRPVLWVRHERSRETAFAFFEQIPEGVAQRTKVVAVNMMTAYEPEITANCTQAKFAFDLLHVIAI</sequence>
<accession>A0AAW7MPR3</accession>
<name>A0AAW7MPR3_9BURK</name>
<dbReference type="Proteomes" id="UP001172791">
    <property type="component" value="Unassembled WGS sequence"/>
</dbReference>
<dbReference type="Pfam" id="PF01610">
    <property type="entry name" value="DDE_Tnp_ISL3"/>
    <property type="match status" value="1"/>
</dbReference>
<evidence type="ECO:0000313" key="5">
    <source>
        <dbReference type="Proteomes" id="UP001172791"/>
    </source>
</evidence>